<evidence type="ECO:0000256" key="5">
    <source>
        <dbReference type="SAM" id="SignalP"/>
    </source>
</evidence>
<accession>A0AAQ3R3W3</accession>
<evidence type="ECO:0000259" key="7">
    <source>
        <dbReference type="Pfam" id="PF07731"/>
    </source>
</evidence>
<dbReference type="CDD" id="cd13873">
    <property type="entry name" value="CuRO_2_AAO_like_2"/>
    <property type="match status" value="1"/>
</dbReference>
<gene>
    <name evidence="9" type="ORF">R9X50_00296400</name>
</gene>
<dbReference type="PANTHER" id="PTHR11709:SF394">
    <property type="entry name" value="FI03373P-RELATED"/>
    <property type="match status" value="1"/>
</dbReference>
<dbReference type="Pfam" id="PF07732">
    <property type="entry name" value="Cu-oxidase_3"/>
    <property type="match status" value="1"/>
</dbReference>
<dbReference type="InterPro" id="IPR001117">
    <property type="entry name" value="Cu-oxidase_2nd"/>
</dbReference>
<keyword evidence="2" id="KW-0479">Metal-binding</keyword>
<sequence>MQLSTTLKLLWLAAAAQANSSSSPSKCGPPQHHGNDFVPDHILRVTLANVSVGCQTRQSVLVNGTLPGPELRLKAGKTNWIRVYNDMEEYNTTIHWHGLSQRTAIFSDGTPSASQWPIAPLHYFDYEVHPLHDHAGTYFYHSHVGFQAVTAAGALIVEDNGKPPYHYDEERIVLLSDYFKETDATIESGLVATPFKWSGETNAVLINGVGVSKGETAGNGNCKLPVIDVEPGKTYRFRFIGGTALSMVQLSIVDHQNFTIVAADAQYTKPHTESFMQLSSGQRFDVIFKAKSIAELAGKTDHLIQFETKDRPVVYRGYGVLRYSSGKPSITTAPSTPPLSLSKAPYSWNEYSLQPLKPNNFPSASEVTRRITIHARQFLTDTAIWRLNGDQWNETSPQYVYPGNVPYLVKIYEEGQAAIPDYDAALQNNGWDPTTYAWPAKIGEVLEIVWVNTGRLIAKSAPQHRSKVLKQVNHAGSFVNDDGAVDYHPFHAHSGHFYDIGSGNGTYDPVANEKKLKNYHPVRRDTTNLYRYETGTTAGTNAGWLWMIHCHILQHMLMGMQTVWTFGEASDILKIPEEYVSGYLIYGGNAQGNATHAPMVVHQFSN</sequence>
<dbReference type="GO" id="GO:0005507">
    <property type="term" value="F:copper ion binding"/>
    <property type="evidence" value="ECO:0007669"/>
    <property type="project" value="InterPro"/>
</dbReference>
<dbReference type="Gene3D" id="2.60.40.420">
    <property type="entry name" value="Cupredoxins - blue copper proteins"/>
    <property type="match status" value="3"/>
</dbReference>
<dbReference type="AlphaFoldDB" id="A0AAQ3R3W3"/>
<dbReference type="InterPro" id="IPR002355">
    <property type="entry name" value="Cu_oxidase_Cu_BS"/>
</dbReference>
<keyword evidence="5" id="KW-0732">Signal</keyword>
<comment type="similarity">
    <text evidence="1">Belongs to the multicopper oxidase family.</text>
</comment>
<dbReference type="EMBL" id="CP138583">
    <property type="protein sequence ID" value="WPH00141.1"/>
    <property type="molecule type" value="Genomic_DNA"/>
</dbReference>
<dbReference type="PROSITE" id="PS00080">
    <property type="entry name" value="MULTICOPPER_OXIDASE2"/>
    <property type="match status" value="1"/>
</dbReference>
<dbReference type="GO" id="GO:0016491">
    <property type="term" value="F:oxidoreductase activity"/>
    <property type="evidence" value="ECO:0007669"/>
    <property type="project" value="UniProtKB-KW"/>
</dbReference>
<dbReference type="InterPro" id="IPR045087">
    <property type="entry name" value="Cu-oxidase_fam"/>
</dbReference>
<dbReference type="InterPro" id="IPR008972">
    <property type="entry name" value="Cupredoxin"/>
</dbReference>
<evidence type="ECO:0000256" key="1">
    <source>
        <dbReference type="ARBA" id="ARBA00010609"/>
    </source>
</evidence>
<keyword evidence="3" id="KW-0560">Oxidoreductase</keyword>
<proteinExistence type="inferred from homology"/>
<feature type="domain" description="Plastocyanin-like" evidence="7">
    <location>
        <begin position="468"/>
        <end position="564"/>
    </location>
</feature>
<organism evidence="9 10">
    <name type="scientific">Acrodontium crateriforme</name>
    <dbReference type="NCBI Taxonomy" id="150365"/>
    <lineage>
        <taxon>Eukaryota</taxon>
        <taxon>Fungi</taxon>
        <taxon>Dikarya</taxon>
        <taxon>Ascomycota</taxon>
        <taxon>Pezizomycotina</taxon>
        <taxon>Dothideomycetes</taxon>
        <taxon>Dothideomycetidae</taxon>
        <taxon>Mycosphaerellales</taxon>
        <taxon>Teratosphaeriaceae</taxon>
        <taxon>Acrodontium</taxon>
    </lineage>
</organism>
<evidence type="ECO:0000256" key="2">
    <source>
        <dbReference type="ARBA" id="ARBA00022723"/>
    </source>
</evidence>
<dbReference type="NCBIfam" id="TIGR03390">
    <property type="entry name" value="ascorbOXfungal"/>
    <property type="match status" value="1"/>
</dbReference>
<dbReference type="PANTHER" id="PTHR11709">
    <property type="entry name" value="MULTI-COPPER OXIDASE"/>
    <property type="match status" value="1"/>
</dbReference>
<feature type="domain" description="Plastocyanin-like" evidence="8">
    <location>
        <begin position="45"/>
        <end position="160"/>
    </location>
</feature>
<keyword evidence="10" id="KW-1185">Reference proteome</keyword>
<reference evidence="9 10" key="1">
    <citation type="submission" date="2023-11" db="EMBL/GenBank/DDBJ databases">
        <title>An acidophilic fungus is an integral part of prey digestion in a carnivorous sundew plant.</title>
        <authorList>
            <person name="Tsai I.J."/>
        </authorList>
    </citation>
    <scope>NUCLEOTIDE SEQUENCE [LARGE SCALE GENOMIC DNA]</scope>
    <source>
        <strain evidence="9">169a</strain>
    </source>
</reference>
<dbReference type="InterPro" id="IPR011707">
    <property type="entry name" value="Cu-oxidase-like_N"/>
</dbReference>
<dbReference type="Pfam" id="PF00394">
    <property type="entry name" value="Cu-oxidase"/>
    <property type="match status" value="1"/>
</dbReference>
<keyword evidence="4" id="KW-0186">Copper</keyword>
<evidence type="ECO:0000313" key="10">
    <source>
        <dbReference type="Proteomes" id="UP001303373"/>
    </source>
</evidence>
<evidence type="ECO:0000256" key="4">
    <source>
        <dbReference type="ARBA" id="ARBA00023008"/>
    </source>
</evidence>
<dbReference type="InterPro" id="IPR017762">
    <property type="entry name" value="Multicopper_oxidase_fun"/>
</dbReference>
<dbReference type="Pfam" id="PF07731">
    <property type="entry name" value="Cu-oxidase_2"/>
    <property type="match status" value="1"/>
</dbReference>
<evidence type="ECO:0000256" key="3">
    <source>
        <dbReference type="ARBA" id="ARBA00023002"/>
    </source>
</evidence>
<name>A0AAQ3R3W3_9PEZI</name>
<feature type="signal peptide" evidence="5">
    <location>
        <begin position="1"/>
        <end position="18"/>
    </location>
</feature>
<dbReference type="SUPFAM" id="SSF49503">
    <property type="entry name" value="Cupredoxins"/>
    <property type="match status" value="3"/>
</dbReference>
<evidence type="ECO:0000313" key="9">
    <source>
        <dbReference type="EMBL" id="WPH00141.1"/>
    </source>
</evidence>
<dbReference type="Proteomes" id="UP001303373">
    <property type="component" value="Chromosome 4"/>
</dbReference>
<evidence type="ECO:0000259" key="6">
    <source>
        <dbReference type="Pfam" id="PF00394"/>
    </source>
</evidence>
<protein>
    <submittedName>
        <fullName evidence="9">L-ascorbate oxidase</fullName>
    </submittedName>
</protein>
<evidence type="ECO:0000259" key="8">
    <source>
        <dbReference type="Pfam" id="PF07732"/>
    </source>
</evidence>
<feature type="domain" description="Plastocyanin-like" evidence="6">
    <location>
        <begin position="170"/>
        <end position="292"/>
    </location>
</feature>
<feature type="chain" id="PRO_5042812997" evidence="5">
    <location>
        <begin position="19"/>
        <end position="606"/>
    </location>
</feature>
<dbReference type="InterPro" id="IPR011706">
    <property type="entry name" value="Cu-oxidase_C"/>
</dbReference>